<dbReference type="CDD" id="cd00130">
    <property type="entry name" value="PAS"/>
    <property type="match status" value="1"/>
</dbReference>
<dbReference type="STRING" id="626937.HMPREF3293_00343"/>
<dbReference type="SUPFAM" id="SSF55073">
    <property type="entry name" value="Nucleotide cyclase"/>
    <property type="match status" value="1"/>
</dbReference>
<dbReference type="InterPro" id="IPR052155">
    <property type="entry name" value="Biofilm_reg_signaling"/>
</dbReference>
<evidence type="ECO:0000259" key="1">
    <source>
        <dbReference type="PROSITE" id="PS50113"/>
    </source>
</evidence>
<evidence type="ECO:0000313" key="3">
    <source>
        <dbReference type="EMBL" id="KXK66797.1"/>
    </source>
</evidence>
<feature type="domain" description="GGDEF" evidence="2">
    <location>
        <begin position="327"/>
        <end position="463"/>
    </location>
</feature>
<gene>
    <name evidence="3" type="ORF">HMPREF3293_00343</name>
</gene>
<dbReference type="AlphaFoldDB" id="A0A136Q806"/>
<dbReference type="PATRIC" id="fig|626937.4.peg.342"/>
<dbReference type="Gene3D" id="3.30.450.20">
    <property type="entry name" value="PAS domain"/>
    <property type="match status" value="1"/>
</dbReference>
<dbReference type="EMBL" id="LSZW01000030">
    <property type="protein sequence ID" value="KXK66797.1"/>
    <property type="molecule type" value="Genomic_DNA"/>
</dbReference>
<dbReference type="SMART" id="SM00086">
    <property type="entry name" value="PAC"/>
    <property type="match status" value="1"/>
</dbReference>
<dbReference type="Pfam" id="PF08447">
    <property type="entry name" value="PAS_3"/>
    <property type="match status" value="1"/>
</dbReference>
<dbReference type="InterPro" id="IPR000014">
    <property type="entry name" value="PAS"/>
</dbReference>
<dbReference type="NCBIfam" id="TIGR00229">
    <property type="entry name" value="sensory_box"/>
    <property type="match status" value="1"/>
</dbReference>
<sequence>MSGNCGKTEYLNILNEALEELEPFVIGQGPLAEIIESFAVFIRRFLPVCGVGLIGLSEDYRVREAAVWRNGRILPEEAVRHFFDLDFSEWKDFARTDEAADDEKLDRIMKLDCRTEEDAPLLVVPVSYSSRIQGVIMAEKEQEWTEEEKRLLEMLAQTSRIALANRIYCQNQMEQTWVFNELMDNMRANIYVTDLDTDEILFMNKTMRKEFGVEEPIGKICWKILQADKTQRCDFCPIDQLRNNPAEKPSYLWEEYNTLTHRHYENYDSTMRWLDGRIVHFQQSVDITSAKKMSREASLDELTGMMGRRAGKERLSEVLARAKKESAAVTVCLYDVNLLKTVNDTYGHVEGDNLLTTIAKVVTGSLEKGQFAFRMSGDEFMVVFYGCGERVADRVMQHALEELARIREREKKPYEISFCYGVLEVGPQDMEDITKITTEVDERMYRQKRIYHNGRMGRERAEKGMPGNFSYDKEHLYEALSASTDDYIYICNMKTNMFRFPPKMVEEFALPGEVVYGGDSIWSMLIHEDERPAFAQSMEEIRDGATDTHDLEYRVRDKDGKWVWIHCRGRVSRDENGEAELFAGIITKPKELKTTD</sequence>
<accession>A0A136Q806</accession>
<dbReference type="OrthoDB" id="9804955at2"/>
<dbReference type="SMART" id="SM00267">
    <property type="entry name" value="GGDEF"/>
    <property type="match status" value="1"/>
</dbReference>
<dbReference type="Gene3D" id="3.30.70.270">
    <property type="match status" value="1"/>
</dbReference>
<dbReference type="RefSeq" id="WP_066523237.1">
    <property type="nucleotide sequence ID" value="NZ_CABMOF010000014.1"/>
</dbReference>
<name>A0A136Q806_9FIRM</name>
<keyword evidence="4" id="KW-1185">Reference proteome</keyword>
<reference evidence="3 4" key="1">
    <citation type="submission" date="2016-02" db="EMBL/GenBank/DDBJ databases">
        <authorList>
            <person name="Wen L."/>
            <person name="He K."/>
            <person name="Yang H."/>
        </authorList>
    </citation>
    <scope>NUCLEOTIDE SEQUENCE [LARGE SCALE GENOMIC DNA]</scope>
    <source>
        <strain evidence="3 4">DSM 22607</strain>
    </source>
</reference>
<feature type="domain" description="PAC" evidence="1">
    <location>
        <begin position="549"/>
        <end position="596"/>
    </location>
</feature>
<organism evidence="3 4">
    <name type="scientific">Christensenella minuta</name>
    <dbReference type="NCBI Taxonomy" id="626937"/>
    <lineage>
        <taxon>Bacteria</taxon>
        <taxon>Bacillati</taxon>
        <taxon>Bacillota</taxon>
        <taxon>Clostridia</taxon>
        <taxon>Christensenellales</taxon>
        <taxon>Christensenellaceae</taxon>
        <taxon>Christensenella</taxon>
    </lineage>
</organism>
<dbReference type="Proteomes" id="UP000070366">
    <property type="component" value="Unassembled WGS sequence"/>
</dbReference>
<dbReference type="Pfam" id="PF00990">
    <property type="entry name" value="GGDEF"/>
    <property type="match status" value="1"/>
</dbReference>
<dbReference type="InterPro" id="IPR043128">
    <property type="entry name" value="Rev_trsase/Diguanyl_cyclase"/>
</dbReference>
<dbReference type="InterPro" id="IPR035965">
    <property type="entry name" value="PAS-like_dom_sf"/>
</dbReference>
<dbReference type="InterPro" id="IPR001610">
    <property type="entry name" value="PAC"/>
</dbReference>
<dbReference type="PROSITE" id="PS50887">
    <property type="entry name" value="GGDEF"/>
    <property type="match status" value="1"/>
</dbReference>
<dbReference type="Pfam" id="PF13426">
    <property type="entry name" value="PAS_9"/>
    <property type="match status" value="1"/>
</dbReference>
<dbReference type="PROSITE" id="PS50113">
    <property type="entry name" value="PAC"/>
    <property type="match status" value="1"/>
</dbReference>
<dbReference type="KEGG" id="cmiu:B1H56_09355"/>
<dbReference type="PANTHER" id="PTHR44757:SF2">
    <property type="entry name" value="BIOFILM ARCHITECTURE MAINTENANCE PROTEIN MBAA"/>
    <property type="match status" value="1"/>
</dbReference>
<protein>
    <submittedName>
        <fullName evidence="3">Diguanylate cyclase domain protein</fullName>
    </submittedName>
</protein>
<dbReference type="CDD" id="cd01949">
    <property type="entry name" value="GGDEF"/>
    <property type="match status" value="1"/>
</dbReference>
<comment type="caution">
    <text evidence="3">The sequence shown here is derived from an EMBL/GenBank/DDBJ whole genome shotgun (WGS) entry which is preliminary data.</text>
</comment>
<dbReference type="SUPFAM" id="SSF55785">
    <property type="entry name" value="PYP-like sensor domain (PAS domain)"/>
    <property type="match status" value="1"/>
</dbReference>
<proteinExistence type="predicted"/>
<dbReference type="InterPro" id="IPR029016">
    <property type="entry name" value="GAF-like_dom_sf"/>
</dbReference>
<dbReference type="PANTHER" id="PTHR44757">
    <property type="entry name" value="DIGUANYLATE CYCLASE DGCP"/>
    <property type="match status" value="1"/>
</dbReference>
<dbReference type="InterPro" id="IPR000700">
    <property type="entry name" value="PAS-assoc_C"/>
</dbReference>
<dbReference type="InterPro" id="IPR013655">
    <property type="entry name" value="PAS_fold_3"/>
</dbReference>
<evidence type="ECO:0000313" key="4">
    <source>
        <dbReference type="Proteomes" id="UP000070366"/>
    </source>
</evidence>
<evidence type="ECO:0000259" key="2">
    <source>
        <dbReference type="PROSITE" id="PS50887"/>
    </source>
</evidence>
<dbReference type="Gene3D" id="3.30.450.40">
    <property type="match status" value="1"/>
</dbReference>
<dbReference type="SUPFAM" id="SSF55781">
    <property type="entry name" value="GAF domain-like"/>
    <property type="match status" value="1"/>
</dbReference>
<dbReference type="InterPro" id="IPR029787">
    <property type="entry name" value="Nucleotide_cyclase"/>
</dbReference>
<dbReference type="InterPro" id="IPR000160">
    <property type="entry name" value="GGDEF_dom"/>
</dbReference>
<dbReference type="NCBIfam" id="TIGR00254">
    <property type="entry name" value="GGDEF"/>
    <property type="match status" value="1"/>
</dbReference>